<evidence type="ECO:0000313" key="1">
    <source>
        <dbReference type="EMBL" id="CBW26788.1"/>
    </source>
</evidence>
<reference evidence="2" key="1">
    <citation type="journal article" date="2013" name="ISME J.">
        <title>A small predatory core genome in the divergent marine Bacteriovorax marinus SJ and the terrestrial Bdellovibrio bacteriovorus.</title>
        <authorList>
            <person name="Crossman L.C."/>
            <person name="Chen H."/>
            <person name="Cerdeno-Tarraga A.M."/>
            <person name="Brooks K."/>
            <person name="Quail M.A."/>
            <person name="Pineiro S.A."/>
            <person name="Hobley L."/>
            <person name="Sockett R.E."/>
            <person name="Bentley S.D."/>
            <person name="Parkhill J."/>
            <person name="Williams H.N."/>
            <person name="Stine O.C."/>
        </authorList>
    </citation>
    <scope>NUCLEOTIDE SEQUENCE [LARGE SCALE GENOMIC DNA]</scope>
    <source>
        <strain evidence="2">ATCC BAA-682 / DSM 15412 / SJ</strain>
    </source>
</reference>
<organism evidence="1 2">
    <name type="scientific">Halobacteriovorax marinus (strain ATCC BAA-682 / DSM 15412 / SJ)</name>
    <name type="common">Bacteriovorax marinus</name>
    <dbReference type="NCBI Taxonomy" id="862908"/>
    <lineage>
        <taxon>Bacteria</taxon>
        <taxon>Pseudomonadati</taxon>
        <taxon>Bdellovibrionota</taxon>
        <taxon>Bacteriovoracia</taxon>
        <taxon>Bacteriovoracales</taxon>
        <taxon>Halobacteriovoraceae</taxon>
        <taxon>Halobacteriovorax</taxon>
    </lineage>
</organism>
<dbReference type="AlphaFoldDB" id="E1X2M1"/>
<proteinExistence type="predicted"/>
<sequence length="52" mass="6191">MPIISLIRRNSTNSWQIGPQYMPFSKNYTRAEVIKIINYILQQMVIKPRILL</sequence>
<dbReference type="STRING" id="862908.BMS_1973"/>
<dbReference type="KEGG" id="bmx:BMS_1973"/>
<gene>
    <name evidence="1" type="ordered locus">BMS_1973</name>
</gene>
<keyword evidence="2" id="KW-1185">Reference proteome</keyword>
<accession>E1X2M1</accession>
<dbReference type="HOGENOM" id="CLU_3080486_0_0_7"/>
<evidence type="ECO:0000313" key="2">
    <source>
        <dbReference type="Proteomes" id="UP000008963"/>
    </source>
</evidence>
<name>E1X2M1_HALMS</name>
<dbReference type="Proteomes" id="UP000008963">
    <property type="component" value="Chromosome"/>
</dbReference>
<dbReference type="EMBL" id="FQ312005">
    <property type="protein sequence ID" value="CBW26788.1"/>
    <property type="molecule type" value="Genomic_DNA"/>
</dbReference>
<protein>
    <submittedName>
        <fullName evidence="1">Uncharacterized protein</fullName>
    </submittedName>
</protein>